<keyword evidence="7" id="KW-0863">Zinc-finger</keyword>
<dbReference type="SMART" id="SM00271">
    <property type="entry name" value="DnaJ"/>
    <property type="match status" value="1"/>
</dbReference>
<dbReference type="InterPro" id="IPR001623">
    <property type="entry name" value="DnaJ_domain"/>
</dbReference>
<dbReference type="PROSITE" id="PS50076">
    <property type="entry name" value="DNAJ_2"/>
    <property type="match status" value="1"/>
</dbReference>
<dbReference type="InterPro" id="IPR036869">
    <property type="entry name" value="J_dom_sf"/>
</dbReference>
<feature type="domain" description="J" evidence="11">
    <location>
        <begin position="12"/>
        <end position="75"/>
    </location>
</feature>
<gene>
    <name evidence="12" type="primary">139T</name>
</gene>
<evidence type="ECO:0000256" key="5">
    <source>
        <dbReference type="ARBA" id="ARBA00022581"/>
    </source>
</evidence>
<keyword evidence="2" id="KW-0244">Early protein</keyword>
<evidence type="ECO:0000256" key="9">
    <source>
        <dbReference type="ARBA" id="ARBA00022990"/>
    </source>
</evidence>
<dbReference type="FunFam" id="1.10.287.110:FF:000161">
    <property type="entry name" value="Small t antigen"/>
    <property type="match status" value="1"/>
</dbReference>
<evidence type="ECO:0000256" key="2">
    <source>
        <dbReference type="ARBA" id="ARBA00022518"/>
    </source>
</evidence>
<evidence type="ECO:0000313" key="12">
    <source>
        <dbReference type="EMBL" id="QFM78329.1"/>
    </source>
</evidence>
<name>A0A5J6XTZ8_9POLY</name>
<keyword evidence="6" id="KW-0479">Metal-binding</keyword>
<dbReference type="GO" id="GO:0042025">
    <property type="term" value="C:host cell nucleus"/>
    <property type="evidence" value="ECO:0007669"/>
    <property type="project" value="UniProtKB-SubCell"/>
</dbReference>
<accession>A0A5J6XTZ8</accession>
<feature type="region of interest" description="Disordered" evidence="10">
    <location>
        <begin position="116"/>
        <end position="139"/>
    </location>
</feature>
<evidence type="ECO:0000259" key="11">
    <source>
        <dbReference type="PROSITE" id="PS50076"/>
    </source>
</evidence>
<keyword evidence="3" id="KW-0597">Phosphoprotein</keyword>
<keyword evidence="9" id="KW-0007">Acetylation</keyword>
<feature type="compositionally biased region" description="Basic residues" evidence="10">
    <location>
        <begin position="127"/>
        <end position="139"/>
    </location>
</feature>
<sequence length="139" mass="16556">MDKVLNREESMELMDLLGLERSSWGNLPAMRKAYLKKCKEFHPDKGGDEDKMKRMNTLYKKMEQDVKIAHQPDFGAWNSSEIPTYGTEEWESWWNSFNEKWDEELFCHEDMFASDEEATADSQHSTPPKKKRKRRGFRN</sequence>
<keyword evidence="5" id="KW-0945">Host-virus interaction</keyword>
<comment type="subcellular location">
    <subcellularLocation>
        <location evidence="1">Host nucleus</location>
    </subcellularLocation>
</comment>
<evidence type="ECO:0000256" key="4">
    <source>
        <dbReference type="ARBA" id="ARBA00022562"/>
    </source>
</evidence>
<dbReference type="CDD" id="cd06257">
    <property type="entry name" value="DnaJ"/>
    <property type="match status" value="1"/>
</dbReference>
<dbReference type="Proteomes" id="UP000149748">
    <property type="component" value="Genome"/>
</dbReference>
<dbReference type="EMBL" id="KU865500">
    <property type="protein sequence ID" value="QFM78329.1"/>
    <property type="molecule type" value="Genomic_DNA"/>
</dbReference>
<dbReference type="GO" id="GO:0008270">
    <property type="term" value="F:zinc ion binding"/>
    <property type="evidence" value="ECO:0007669"/>
    <property type="project" value="UniProtKB-KW"/>
</dbReference>
<evidence type="ECO:0000256" key="8">
    <source>
        <dbReference type="ARBA" id="ARBA00022833"/>
    </source>
</evidence>
<evidence type="ECO:0000256" key="10">
    <source>
        <dbReference type="SAM" id="MobiDB-lite"/>
    </source>
</evidence>
<keyword evidence="8" id="KW-0862">Zinc</keyword>
<keyword evidence="4" id="KW-1048">Host nucleus</keyword>
<dbReference type="SUPFAM" id="SSF46565">
    <property type="entry name" value="Chaperone J-domain"/>
    <property type="match status" value="1"/>
</dbReference>
<reference evidence="12" key="1">
    <citation type="submission" date="2016-03" db="EMBL/GenBank/DDBJ databases">
        <title>Identification of Pan troglodytes verus polyomavirus 8 in a wild-living Western chimpanzee.</title>
        <authorList>
            <person name="Ben-Salem N."/>
            <person name="Leendertz F.H."/>
            <person name="Ehlers B."/>
        </authorList>
    </citation>
    <scope>NUCLEOTIDE SEQUENCE [LARGE SCALE GENOMIC DNA]</scope>
    <source>
        <strain evidence="12">PtrovPyV8 #4699</strain>
    </source>
</reference>
<organism evidence="12 13">
    <name type="scientific">Pan troglodytes verus polyomavirus 8</name>
    <dbReference type="NCBI Taxonomy" id="1762023"/>
    <lineage>
        <taxon>Viruses</taxon>
        <taxon>Monodnaviria</taxon>
        <taxon>Shotokuvirae</taxon>
        <taxon>Cossaviricota</taxon>
        <taxon>Papovaviricetes</taxon>
        <taxon>Sepolyvirales</taxon>
        <taxon>Polyomaviridae</taxon>
        <taxon>Betapolyomavirus</taxon>
        <taxon>Betapolyomavirus octipanos</taxon>
    </lineage>
</organism>
<proteinExistence type="predicted"/>
<evidence type="ECO:0000256" key="1">
    <source>
        <dbReference type="ARBA" id="ARBA00004147"/>
    </source>
</evidence>
<dbReference type="Gene3D" id="1.10.287.110">
    <property type="entry name" value="DnaJ domain"/>
    <property type="match status" value="1"/>
</dbReference>
<evidence type="ECO:0000256" key="3">
    <source>
        <dbReference type="ARBA" id="ARBA00022553"/>
    </source>
</evidence>
<evidence type="ECO:0000256" key="6">
    <source>
        <dbReference type="ARBA" id="ARBA00022723"/>
    </source>
</evidence>
<protein>
    <submittedName>
        <fullName evidence="12">139 t antigen</fullName>
    </submittedName>
</protein>
<evidence type="ECO:0000256" key="7">
    <source>
        <dbReference type="ARBA" id="ARBA00022771"/>
    </source>
</evidence>
<evidence type="ECO:0000313" key="13">
    <source>
        <dbReference type="Proteomes" id="UP000149748"/>
    </source>
</evidence>